<dbReference type="AlphaFoldDB" id="A0A0S2KMQ5"/>
<dbReference type="KEGG" id="peo:AS203_11170"/>
<dbReference type="EMBL" id="CP013195">
    <property type="protein sequence ID" value="ALO49574.1"/>
    <property type="molecule type" value="Genomic_DNA"/>
</dbReference>
<dbReference type="PROSITE" id="PS51257">
    <property type="entry name" value="PROKAR_LIPOPROTEIN"/>
    <property type="match status" value="1"/>
</dbReference>
<keyword evidence="2" id="KW-1185">Reference proteome</keyword>
<dbReference type="Proteomes" id="UP000056252">
    <property type="component" value="Chromosome"/>
</dbReference>
<name>A0A0S2KMQ5_9BACT</name>
<reference evidence="2" key="1">
    <citation type="submission" date="2015-11" db="EMBL/GenBank/DDBJ databases">
        <authorList>
            <person name="Holder M.E."/>
            <person name="Ajami N.J."/>
            <person name="Petrosino J.F."/>
        </authorList>
    </citation>
    <scope>NUCLEOTIDE SEQUENCE [LARGE SCALE GENOMIC DNA]</scope>
    <source>
        <strain evidence="2">F0113</strain>
    </source>
</reference>
<organism evidence="1 2">
    <name type="scientific">Hoylesella enoeca</name>
    <dbReference type="NCBI Taxonomy" id="76123"/>
    <lineage>
        <taxon>Bacteria</taxon>
        <taxon>Pseudomonadati</taxon>
        <taxon>Bacteroidota</taxon>
        <taxon>Bacteroidia</taxon>
        <taxon>Bacteroidales</taxon>
        <taxon>Prevotellaceae</taxon>
        <taxon>Hoylesella</taxon>
    </lineage>
</organism>
<accession>A0A0S2KMQ5</accession>
<protein>
    <recommendedName>
        <fullName evidence="3">Lipoprotein</fullName>
    </recommendedName>
</protein>
<evidence type="ECO:0000313" key="1">
    <source>
        <dbReference type="EMBL" id="ALO49574.1"/>
    </source>
</evidence>
<gene>
    <name evidence="1" type="ORF">AS203_11170</name>
</gene>
<evidence type="ECO:0000313" key="2">
    <source>
        <dbReference type="Proteomes" id="UP000056252"/>
    </source>
</evidence>
<evidence type="ECO:0008006" key="3">
    <source>
        <dbReference type="Google" id="ProtNLM"/>
    </source>
</evidence>
<proteinExistence type="predicted"/>
<sequence>MIDKPNCITSKKHIMKQTLTSLLILLIMGLGAVGCSSNDSPIHEESEYTPNDTLVPEQSNAVRYTQSGCKGNSNAATNGFWDNPPIERILYRAMSNGRLLVTHENTSYTCASKVKVDAVIGGDIIVITETDQGPLANCICAYDLTVEVGPLATQDYTLIVIKDKSQWAKIPITYSPALSGSFVCKNKW</sequence>